<evidence type="ECO:0000313" key="4">
    <source>
        <dbReference type="Proteomes" id="UP001158067"/>
    </source>
</evidence>
<proteinExistence type="predicted"/>
<feature type="compositionally biased region" description="Basic and acidic residues" evidence="1">
    <location>
        <begin position="71"/>
        <end position="80"/>
    </location>
</feature>
<protein>
    <submittedName>
        <fullName evidence="3">BFD-like [2Fe-2S] binding domain-containing protein</fullName>
    </submittedName>
</protein>
<evidence type="ECO:0000259" key="2">
    <source>
        <dbReference type="Pfam" id="PF04324"/>
    </source>
</evidence>
<dbReference type="InterPro" id="IPR041854">
    <property type="entry name" value="BFD-like_2Fe2S-bd_dom_sf"/>
</dbReference>
<dbReference type="Gene3D" id="1.10.10.1100">
    <property type="entry name" value="BFD-like [2Fe-2S]-binding domain"/>
    <property type="match status" value="1"/>
</dbReference>
<accession>A0ABY1QBD1</accession>
<dbReference type="Pfam" id="PF04324">
    <property type="entry name" value="Fer2_BFD"/>
    <property type="match status" value="1"/>
</dbReference>
<reference evidence="3 4" key="1">
    <citation type="submission" date="2017-05" db="EMBL/GenBank/DDBJ databases">
        <authorList>
            <person name="Varghese N."/>
            <person name="Submissions S."/>
        </authorList>
    </citation>
    <scope>NUCLEOTIDE SEQUENCE [LARGE SCALE GENOMIC DNA]</scope>
    <source>
        <strain evidence="3 4">DSM 25457</strain>
    </source>
</reference>
<comment type="caution">
    <text evidence="3">The sequence shown here is derived from an EMBL/GenBank/DDBJ whole genome shotgun (WGS) entry which is preliminary data.</text>
</comment>
<evidence type="ECO:0000256" key="1">
    <source>
        <dbReference type="SAM" id="MobiDB-lite"/>
    </source>
</evidence>
<feature type="domain" description="BFD-like [2Fe-2S]-binding" evidence="2">
    <location>
        <begin position="8"/>
        <end position="55"/>
    </location>
</feature>
<dbReference type="InterPro" id="IPR007419">
    <property type="entry name" value="BFD-like_2Fe2S-bd_dom"/>
</dbReference>
<dbReference type="EMBL" id="FXUG01000009">
    <property type="protein sequence ID" value="SMP65536.1"/>
    <property type="molecule type" value="Genomic_DNA"/>
</dbReference>
<feature type="region of interest" description="Disordered" evidence="1">
    <location>
        <begin position="57"/>
        <end position="80"/>
    </location>
</feature>
<name>A0ABY1QBD1_9BACT</name>
<sequence>MNDEDDLCLCFHVSRRKVVQYIRVEKPRRLSQLSNCYGAGTGCGWCRPFLQRLMEAEHPDSETLPTPQEYAEQRRSYREK</sequence>
<dbReference type="RefSeq" id="WP_283433666.1">
    <property type="nucleotide sequence ID" value="NZ_CAWLDM010000001.1"/>
</dbReference>
<evidence type="ECO:0000313" key="3">
    <source>
        <dbReference type="EMBL" id="SMP65536.1"/>
    </source>
</evidence>
<keyword evidence="4" id="KW-1185">Reference proteome</keyword>
<organism evidence="3 4">
    <name type="scientific">Neorhodopirellula lusitana</name>
    <dbReference type="NCBI Taxonomy" id="445327"/>
    <lineage>
        <taxon>Bacteria</taxon>
        <taxon>Pseudomonadati</taxon>
        <taxon>Planctomycetota</taxon>
        <taxon>Planctomycetia</taxon>
        <taxon>Pirellulales</taxon>
        <taxon>Pirellulaceae</taxon>
        <taxon>Neorhodopirellula</taxon>
    </lineage>
</organism>
<dbReference type="Proteomes" id="UP001158067">
    <property type="component" value="Unassembled WGS sequence"/>
</dbReference>
<gene>
    <name evidence="3" type="ORF">SAMN06265222_10978</name>
</gene>